<keyword evidence="3" id="KW-1185">Reference proteome</keyword>
<proteinExistence type="predicted"/>
<feature type="chain" id="PRO_5046842797" evidence="1">
    <location>
        <begin position="24"/>
        <end position="806"/>
    </location>
</feature>
<gene>
    <name evidence="2" type="ORF">WCV65_12630</name>
</gene>
<evidence type="ECO:0000256" key="1">
    <source>
        <dbReference type="SAM" id="SignalP"/>
    </source>
</evidence>
<evidence type="ECO:0000313" key="2">
    <source>
        <dbReference type="EMBL" id="WXB95417.1"/>
    </source>
</evidence>
<dbReference type="InterPro" id="IPR008557">
    <property type="entry name" value="PhoX"/>
</dbReference>
<keyword evidence="1" id="KW-0732">Signal</keyword>
<dbReference type="Proteomes" id="UP001377337">
    <property type="component" value="Chromosome"/>
</dbReference>
<organism evidence="2 3">
    <name type="scientific">Metabacillus sediminis</name>
    <dbReference type="NCBI Taxonomy" id="3117746"/>
    <lineage>
        <taxon>Bacteria</taxon>
        <taxon>Bacillati</taxon>
        <taxon>Bacillota</taxon>
        <taxon>Bacilli</taxon>
        <taxon>Bacillales</taxon>
        <taxon>Bacillaceae</taxon>
        <taxon>Metabacillus</taxon>
    </lineage>
</organism>
<dbReference type="SUPFAM" id="SSF75011">
    <property type="entry name" value="3-carboxy-cis,cis-mucoante lactonizing enzyme"/>
    <property type="match status" value="1"/>
</dbReference>
<reference evidence="2 3" key="1">
    <citation type="submission" date="2024-02" db="EMBL/GenBank/DDBJ databases">
        <title>Seven novel Bacillus-like species.</title>
        <authorList>
            <person name="Liu G."/>
        </authorList>
    </citation>
    <scope>NUCLEOTIDE SEQUENCE [LARGE SCALE GENOMIC DNA]</scope>
    <source>
        <strain evidence="2 3">FJAT-52054</strain>
    </source>
</reference>
<protein>
    <submittedName>
        <fullName evidence="2">Alkaline phosphatase PhoX</fullName>
    </submittedName>
</protein>
<accession>A0ABZ2NCU9</accession>
<feature type="signal peptide" evidence="1">
    <location>
        <begin position="1"/>
        <end position="23"/>
    </location>
</feature>
<evidence type="ECO:0000313" key="3">
    <source>
        <dbReference type="Proteomes" id="UP001377337"/>
    </source>
</evidence>
<sequence>MKKRMAAALTISLMVPVFTSAGAASGPVTVKSVEYKGMQAPKTIPEMVDTYTKASIEVTYSNGLKENYPLSYNRLFKSEDKVAVNKGEMIAAGAPIDVNGNVIMDNSVEGKPTPYVSDAPDSNSMLRVGNEIYMITHYEYQTFDAAGKSAYGLVPASMSLSKMKQDPKTGKLTPEKVEKIDFSDVNGIWIPCNGSLSPWGTHLGSEEYEPDARSFEDTKSKTYAQTASFAKLYFGDEKKANPYYYGWIPEITVKEGGETEVVKHYSTGRFSHEQMTVMPDYRTAFFGDDGGNTMMFMYVADKEKDLSSGTLYASKFKQTGTENGGSGDMEWIRLGHGTDAEVKQIIDSGTKFSSIFEVSDTPKEGFTAVKTYANANTEYLKLKPNMEKAAAFLEPRRYAAMMGATSEWNKMEGLAFNPKENKVYVAMSDVSKTMEKDATGKEPADHIQLPKIKSGVTYELNLAEGQKDQTGAPINSAYAAKSINGLLTGEDMTQADAYGNTANPDKVANPDNLTYSAEMNALLIGEDSGMHTNNFVWAYDLDKKKLERLLSVPAGAEATGLRMIENMMNHSYMLSNFQHPGDGLKDFPITAVNKDQLIAEMEKQIGINKTGGVGYVDGFPSVKAGSVAVHNYPIGRMNVNKPVQMYKMDASGTMTKAASLKKGFYRVYGEMKDYYNVGGSYYVKKDEAGAVYNGRILLKSSMEMYSADGKVFKTLKAGEAIRVYGMEDGKYNVGNGYYVKQDRKALYYEGMVMLKKDVSIMKDGKTAKTLKKGSMARVYSVDGNKLHVGGGYYIDADKASIAYMKN</sequence>
<dbReference type="EMBL" id="CP147407">
    <property type="protein sequence ID" value="WXB95417.1"/>
    <property type="molecule type" value="Genomic_DNA"/>
</dbReference>
<dbReference type="Pfam" id="PF05787">
    <property type="entry name" value="PhoX"/>
    <property type="match status" value="1"/>
</dbReference>
<name>A0ABZ2NCU9_9BACI</name>
<dbReference type="PANTHER" id="PTHR35399:SF2">
    <property type="entry name" value="DUF839 DOMAIN-CONTAINING PROTEIN"/>
    <property type="match status" value="1"/>
</dbReference>
<dbReference type="PANTHER" id="PTHR35399">
    <property type="entry name" value="SLR8030 PROTEIN"/>
    <property type="match status" value="1"/>
</dbReference>
<dbReference type="RefSeq" id="WP_338776911.1">
    <property type="nucleotide sequence ID" value="NZ_CP147407.1"/>
</dbReference>